<dbReference type="Pfam" id="PF02452">
    <property type="entry name" value="PemK_toxin"/>
    <property type="match status" value="1"/>
</dbReference>
<name>A0ABW4H5T4_9LACO</name>
<dbReference type="Gene3D" id="2.30.30.110">
    <property type="match status" value="1"/>
</dbReference>
<evidence type="ECO:0000313" key="4">
    <source>
        <dbReference type="Proteomes" id="UP001597195"/>
    </source>
</evidence>
<dbReference type="RefSeq" id="WP_125701777.1">
    <property type="nucleotide sequence ID" value="NZ_JBHTOM010000017.1"/>
</dbReference>
<reference evidence="4" key="1">
    <citation type="journal article" date="2019" name="Int. J. Syst. Evol. Microbiol.">
        <title>The Global Catalogue of Microorganisms (GCM) 10K type strain sequencing project: providing services to taxonomists for standard genome sequencing and annotation.</title>
        <authorList>
            <consortium name="The Broad Institute Genomics Platform"/>
            <consortium name="The Broad Institute Genome Sequencing Center for Infectious Disease"/>
            <person name="Wu L."/>
            <person name="Ma J."/>
        </authorList>
    </citation>
    <scope>NUCLEOTIDE SEQUENCE [LARGE SCALE GENOMIC DNA]</scope>
    <source>
        <strain evidence="4">CCM 8906</strain>
    </source>
</reference>
<sequence length="122" mass="13288">MSGKVEYPKQGDLVWIDAEPHAGHEYGGHNAISNIRRPMLIISGDVYNERTGMVVGFPITSVVPDGFPAGLKLENTEIHGIAVLSNVLGYDFAARNGEIVDHVSKALRIRALEAVKDIFGIY</sequence>
<evidence type="ECO:0000256" key="2">
    <source>
        <dbReference type="ARBA" id="ARBA00022649"/>
    </source>
</evidence>
<organism evidence="3 4">
    <name type="scientific">Levilactobacillus fuyuanensis</name>
    <dbReference type="NCBI Taxonomy" id="2486022"/>
    <lineage>
        <taxon>Bacteria</taxon>
        <taxon>Bacillati</taxon>
        <taxon>Bacillota</taxon>
        <taxon>Bacilli</taxon>
        <taxon>Lactobacillales</taxon>
        <taxon>Lactobacillaceae</taxon>
        <taxon>Levilactobacillus</taxon>
    </lineage>
</organism>
<dbReference type="Proteomes" id="UP001597195">
    <property type="component" value="Unassembled WGS sequence"/>
</dbReference>
<gene>
    <name evidence="3" type="ORF">ACFQ5T_10630</name>
</gene>
<dbReference type="EMBL" id="JBHTOM010000017">
    <property type="protein sequence ID" value="MFD1550136.1"/>
    <property type="molecule type" value="Genomic_DNA"/>
</dbReference>
<dbReference type="SUPFAM" id="SSF50118">
    <property type="entry name" value="Cell growth inhibitor/plasmid maintenance toxic component"/>
    <property type="match status" value="1"/>
</dbReference>
<proteinExistence type="inferred from homology"/>
<dbReference type="InterPro" id="IPR011067">
    <property type="entry name" value="Plasmid_toxin/cell-grow_inhib"/>
</dbReference>
<comment type="similarity">
    <text evidence="1">Belongs to the PemK/MazF family.</text>
</comment>
<keyword evidence="2" id="KW-1277">Toxin-antitoxin system</keyword>
<comment type="caution">
    <text evidence="3">The sequence shown here is derived from an EMBL/GenBank/DDBJ whole genome shotgun (WGS) entry which is preliminary data.</text>
</comment>
<accession>A0ABW4H5T4</accession>
<evidence type="ECO:0000256" key="1">
    <source>
        <dbReference type="ARBA" id="ARBA00007521"/>
    </source>
</evidence>
<keyword evidence="4" id="KW-1185">Reference proteome</keyword>
<evidence type="ECO:0000313" key="3">
    <source>
        <dbReference type="EMBL" id="MFD1550136.1"/>
    </source>
</evidence>
<dbReference type="InterPro" id="IPR003477">
    <property type="entry name" value="PemK-like"/>
</dbReference>
<protein>
    <submittedName>
        <fullName evidence="3">Type II toxin-antitoxin system PemK/MazF family toxin</fullName>
    </submittedName>
</protein>